<dbReference type="Proteomes" id="UP001652642">
    <property type="component" value="Chromosome 1"/>
</dbReference>
<evidence type="ECO:0000313" key="2">
    <source>
        <dbReference type="RefSeq" id="XP_072844886.1"/>
    </source>
</evidence>
<proteinExistence type="predicted"/>
<dbReference type="RefSeq" id="XP_072844886.1">
    <property type="nucleotide sequence ID" value="XM_072988785.1"/>
</dbReference>
<sequence>MPTEWKIQPLKARKMHPTEICKDKRLVCSCIVTCISVNRSPRKEIKEWRIVPPSWKNLRYRGPEKMTSHTLKYEENVGEEVVVDHGDVFFPRPRRREGRKKSRPVDLLKAQGQSEAAVTLCTTCSGCYGATQEKGAKELNCQILLGREWNVTVMVLHGENQIQRRSQQQNLHG</sequence>
<keyword evidence="1" id="KW-1185">Reference proteome</keyword>
<dbReference type="GeneID" id="140704068"/>
<name>A0ABM5FHL3_9SAUR</name>
<gene>
    <name evidence="2" type="primary">LOC140704068</name>
</gene>
<reference evidence="2" key="2">
    <citation type="submission" date="2025-08" db="UniProtKB">
        <authorList>
            <consortium name="RefSeq"/>
        </authorList>
    </citation>
    <scope>IDENTIFICATION</scope>
</reference>
<accession>A0ABM5FHL3</accession>
<evidence type="ECO:0000313" key="1">
    <source>
        <dbReference type="Proteomes" id="UP001652642"/>
    </source>
</evidence>
<protein>
    <submittedName>
        <fullName evidence="2">Uncharacterized protein isoform X1</fullName>
    </submittedName>
</protein>
<reference evidence="1" key="1">
    <citation type="submission" date="2025-05" db="UniProtKB">
        <authorList>
            <consortium name="RefSeq"/>
        </authorList>
    </citation>
    <scope>NUCLEOTIDE SEQUENCE [LARGE SCALE GENOMIC DNA]</scope>
</reference>
<organism evidence="1 2">
    <name type="scientific">Pogona vitticeps</name>
    <name type="common">central bearded dragon</name>
    <dbReference type="NCBI Taxonomy" id="103695"/>
    <lineage>
        <taxon>Eukaryota</taxon>
        <taxon>Metazoa</taxon>
        <taxon>Chordata</taxon>
        <taxon>Craniata</taxon>
        <taxon>Vertebrata</taxon>
        <taxon>Euteleostomi</taxon>
        <taxon>Lepidosauria</taxon>
        <taxon>Squamata</taxon>
        <taxon>Bifurcata</taxon>
        <taxon>Unidentata</taxon>
        <taxon>Episquamata</taxon>
        <taxon>Toxicofera</taxon>
        <taxon>Iguania</taxon>
        <taxon>Acrodonta</taxon>
        <taxon>Agamidae</taxon>
        <taxon>Amphibolurinae</taxon>
        <taxon>Pogona</taxon>
    </lineage>
</organism>